<dbReference type="InterPro" id="IPR016181">
    <property type="entry name" value="Acyl_CoA_acyltransferase"/>
</dbReference>
<dbReference type="EMBL" id="AP023321">
    <property type="protein sequence ID" value="BCI59532.1"/>
    <property type="molecule type" value="Genomic_DNA"/>
</dbReference>
<dbReference type="Proteomes" id="UP000593890">
    <property type="component" value="Chromosome"/>
</dbReference>
<organism evidence="2 3">
    <name type="scientific">Solibaculum mannosilyticum</name>
    <dbReference type="NCBI Taxonomy" id="2780922"/>
    <lineage>
        <taxon>Bacteria</taxon>
        <taxon>Bacillati</taxon>
        <taxon>Bacillota</taxon>
        <taxon>Clostridia</taxon>
        <taxon>Eubacteriales</taxon>
        <taxon>Oscillospiraceae</taxon>
        <taxon>Solibaculum</taxon>
    </lineage>
</organism>
<dbReference type="GO" id="GO:0004343">
    <property type="term" value="F:glucosamine 6-phosphate N-acetyltransferase activity"/>
    <property type="evidence" value="ECO:0007669"/>
    <property type="project" value="TreeGrafter"/>
</dbReference>
<protein>
    <submittedName>
        <fullName evidence="2">N-acetyltransferase</fullName>
    </submittedName>
</protein>
<keyword evidence="2" id="KW-0808">Transferase</keyword>
<gene>
    <name evidence="2" type="ORF">C12CBH8_01710</name>
</gene>
<dbReference type="PANTHER" id="PTHR13355:SF11">
    <property type="entry name" value="GLUCOSAMINE 6-PHOSPHATE N-ACETYLTRANSFERASE"/>
    <property type="match status" value="1"/>
</dbReference>
<accession>A0A7I8D1G1</accession>
<dbReference type="InterPro" id="IPR000182">
    <property type="entry name" value="GNAT_dom"/>
</dbReference>
<proteinExistence type="predicted"/>
<evidence type="ECO:0000313" key="3">
    <source>
        <dbReference type="Proteomes" id="UP000593890"/>
    </source>
</evidence>
<reference evidence="3" key="1">
    <citation type="submission" date="2020-07" db="EMBL/GenBank/DDBJ databases">
        <title>Complete genome sequencing of Clostridia bacterium strain 12CBH8.</title>
        <authorList>
            <person name="Sakamoto M."/>
            <person name="Murakami T."/>
            <person name="Mori H."/>
        </authorList>
    </citation>
    <scope>NUCLEOTIDE SEQUENCE [LARGE SCALE GENOMIC DNA]</scope>
    <source>
        <strain evidence="3">12CBH8</strain>
    </source>
</reference>
<feature type="domain" description="N-acetyltransferase" evidence="1">
    <location>
        <begin position="5"/>
        <end position="147"/>
    </location>
</feature>
<dbReference type="Gene3D" id="3.40.630.30">
    <property type="match status" value="1"/>
</dbReference>
<dbReference type="SUPFAM" id="SSF55729">
    <property type="entry name" value="Acyl-CoA N-acyltransferases (Nat)"/>
    <property type="match status" value="1"/>
</dbReference>
<keyword evidence="3" id="KW-1185">Reference proteome</keyword>
<dbReference type="RefSeq" id="WP_090264047.1">
    <property type="nucleotide sequence ID" value="NZ_AP023321.1"/>
</dbReference>
<name>A0A7I8D1G1_9FIRM</name>
<dbReference type="PROSITE" id="PS51186">
    <property type="entry name" value="GNAT"/>
    <property type="match status" value="1"/>
</dbReference>
<dbReference type="Pfam" id="PF13673">
    <property type="entry name" value="Acetyltransf_10"/>
    <property type="match status" value="1"/>
</dbReference>
<evidence type="ECO:0000259" key="1">
    <source>
        <dbReference type="PROSITE" id="PS51186"/>
    </source>
</evidence>
<dbReference type="PANTHER" id="PTHR13355">
    <property type="entry name" value="GLUCOSAMINE 6-PHOSPHATE N-ACETYLTRANSFERASE"/>
    <property type="match status" value="1"/>
</dbReference>
<sequence>MENVLEARWIRPGGQVDDALAIRFEVFCDEQGYGRDEEVDSLDACSWHVVLYDKEGIPSATGRVIDEGNGIFSIGRVCVAKRLRGMQAGRKLMELLMDKCWDLGAGSIQLSAQVRAQGFYERLGFVAGGAVYMDGHVPHIHMTRARPMADSRPERG</sequence>
<dbReference type="InterPro" id="IPR039143">
    <property type="entry name" value="GNPNAT1-like"/>
</dbReference>
<dbReference type="CDD" id="cd04301">
    <property type="entry name" value="NAT_SF"/>
    <property type="match status" value="1"/>
</dbReference>
<dbReference type="AlphaFoldDB" id="A0A7I8D1G1"/>
<evidence type="ECO:0000313" key="2">
    <source>
        <dbReference type="EMBL" id="BCI59532.1"/>
    </source>
</evidence>
<dbReference type="KEGG" id="sman:C12CBH8_01710"/>